<evidence type="ECO:0000313" key="2">
    <source>
        <dbReference type="EMBL" id="KAG6369791.1"/>
    </source>
</evidence>
<sequence length="356" mass="39798">MLYSWYYVLFLKSSSLRTILLKSPPSSPSFDMTQKRKTVTSSQSKTPAETQTAPTQEQPSSSSSLISVNTVKTLLLEPSFTAKYACCPNIASSIQFSSANTGDIIVVKNSNNSEVTLKGVFQIARNDFFLNPDGNFDPENVLGSRFQDTKLNCRLAPPSPSDFTFAQDNYPACLTNIRALEKLIKLNKHEEIISCLQHSLLGFNQIKLSHSLFELKGQDEPTSHDTVNLTKDNETLSTDSHEELGNEFAMETWPVSPRCLLALKDLFATHDICPLPAIDMQGNLIPPLQYDRKLKGATVEAHFTLAHHYIKKAKHHVYVAIIRKLEVLRQPSALPSSPYKKYHVKAGLQKGKQRAF</sequence>
<dbReference type="OrthoDB" id="2690753at2759"/>
<dbReference type="AlphaFoldDB" id="A0A8I2YDD7"/>
<feature type="region of interest" description="Disordered" evidence="1">
    <location>
        <begin position="25"/>
        <end position="64"/>
    </location>
</feature>
<dbReference type="EMBL" id="JAGFBS010000065">
    <property type="protein sequence ID" value="KAG6369791.1"/>
    <property type="molecule type" value="Genomic_DNA"/>
</dbReference>
<protein>
    <submittedName>
        <fullName evidence="2">Uncharacterized protein</fullName>
    </submittedName>
</protein>
<organism evidence="2 3">
    <name type="scientific">Boletus reticuloceps</name>
    <dbReference type="NCBI Taxonomy" id="495285"/>
    <lineage>
        <taxon>Eukaryota</taxon>
        <taxon>Fungi</taxon>
        <taxon>Dikarya</taxon>
        <taxon>Basidiomycota</taxon>
        <taxon>Agaricomycotina</taxon>
        <taxon>Agaricomycetes</taxon>
        <taxon>Agaricomycetidae</taxon>
        <taxon>Boletales</taxon>
        <taxon>Boletineae</taxon>
        <taxon>Boletaceae</taxon>
        <taxon>Boletoideae</taxon>
        <taxon>Boletus</taxon>
    </lineage>
</organism>
<keyword evidence="3" id="KW-1185">Reference proteome</keyword>
<feature type="compositionally biased region" description="Low complexity" evidence="1">
    <location>
        <begin position="46"/>
        <end position="64"/>
    </location>
</feature>
<reference evidence="2" key="1">
    <citation type="submission" date="2021-03" db="EMBL/GenBank/DDBJ databases">
        <title>Evolutionary innovations through gain and loss of genes in the ectomycorrhizal Boletales.</title>
        <authorList>
            <person name="Wu G."/>
            <person name="Miyauchi S."/>
            <person name="Morin E."/>
            <person name="Yang Z.-L."/>
            <person name="Xu J."/>
            <person name="Martin F.M."/>
        </authorList>
    </citation>
    <scope>NUCLEOTIDE SEQUENCE</scope>
    <source>
        <strain evidence="2">BR01</strain>
    </source>
</reference>
<evidence type="ECO:0000256" key="1">
    <source>
        <dbReference type="SAM" id="MobiDB-lite"/>
    </source>
</evidence>
<evidence type="ECO:0000313" key="3">
    <source>
        <dbReference type="Proteomes" id="UP000683000"/>
    </source>
</evidence>
<name>A0A8I2YDD7_9AGAM</name>
<accession>A0A8I2YDD7</accession>
<dbReference type="Proteomes" id="UP000683000">
    <property type="component" value="Unassembled WGS sequence"/>
</dbReference>
<gene>
    <name evidence="2" type="ORF">JVT61DRAFT_13562</name>
</gene>
<proteinExistence type="predicted"/>
<comment type="caution">
    <text evidence="2">The sequence shown here is derived from an EMBL/GenBank/DDBJ whole genome shotgun (WGS) entry which is preliminary data.</text>
</comment>